<organism evidence="1 2">
    <name type="scientific">Acinetobacter pecorum</name>
    <dbReference type="NCBI Taxonomy" id="2762215"/>
    <lineage>
        <taxon>Bacteria</taxon>
        <taxon>Pseudomonadati</taxon>
        <taxon>Pseudomonadota</taxon>
        <taxon>Gammaproteobacteria</taxon>
        <taxon>Moraxellales</taxon>
        <taxon>Moraxellaceae</taxon>
        <taxon>Acinetobacter</taxon>
    </lineage>
</organism>
<name>A0ABR8VZR0_9GAMM</name>
<proteinExistence type="predicted"/>
<comment type="caution">
    <text evidence="1">The sequence shown here is derived from an EMBL/GenBank/DDBJ whole genome shotgun (WGS) entry which is preliminary data.</text>
</comment>
<protein>
    <submittedName>
        <fullName evidence="1">Uncharacterized protein</fullName>
    </submittedName>
</protein>
<reference evidence="1 2" key="1">
    <citation type="submission" date="2020-08" db="EMBL/GenBank/DDBJ databases">
        <title>A Genomic Blueprint of the Chicken Gut Microbiome.</title>
        <authorList>
            <person name="Gilroy R."/>
            <person name="Ravi A."/>
            <person name="Getino M."/>
            <person name="Pursley I."/>
            <person name="Horton D.L."/>
            <person name="Alikhan N.-F."/>
            <person name="Baker D."/>
            <person name="Gharbi K."/>
            <person name="Hall N."/>
            <person name="Watson M."/>
            <person name="Adriaenssens E.M."/>
            <person name="Foster-Nyarko E."/>
            <person name="Jarju S."/>
            <person name="Secka A."/>
            <person name="Antonio M."/>
            <person name="Oren A."/>
            <person name="Chaudhuri R."/>
            <person name="La Ragione R.M."/>
            <person name="Hildebrand F."/>
            <person name="Pallen M.J."/>
        </authorList>
    </citation>
    <scope>NUCLEOTIDE SEQUENCE [LARGE SCALE GENOMIC DNA]</scope>
    <source>
        <strain evidence="1 2">Sa1BUA6</strain>
    </source>
</reference>
<evidence type="ECO:0000313" key="2">
    <source>
        <dbReference type="Proteomes" id="UP000621930"/>
    </source>
</evidence>
<gene>
    <name evidence="1" type="ORF">H9629_13025</name>
</gene>
<dbReference type="RefSeq" id="WP_191731237.1">
    <property type="nucleotide sequence ID" value="NZ_JACSPT010000020.1"/>
</dbReference>
<keyword evidence="2" id="KW-1185">Reference proteome</keyword>
<dbReference type="Proteomes" id="UP000621930">
    <property type="component" value="Unassembled WGS sequence"/>
</dbReference>
<accession>A0ABR8VZR0</accession>
<dbReference type="EMBL" id="JACSPT010000020">
    <property type="protein sequence ID" value="MBD8010252.1"/>
    <property type="molecule type" value="Genomic_DNA"/>
</dbReference>
<evidence type="ECO:0000313" key="1">
    <source>
        <dbReference type="EMBL" id="MBD8010252.1"/>
    </source>
</evidence>
<sequence length="215" mass="24980">MKRNDTNANLILAETVENGFDNVVLEVAETALEEIIKAFPITNAVKGIYNCVISYQENQRSFKFIQFVEECELHKPGQIFKIFKDKSNIEMGGEILNALEKSYLPKHSQMIARASILYDSKQLDRRKFLKYSHIIPKLTSYLLTQISTSYHLHLERKNNEDYRIFNNDLDGAGQELASYGFLQTIQTMGSGDFYKGNEELEYFYQHIYNNKYGKD</sequence>